<reference evidence="2" key="1">
    <citation type="submission" date="2017-01" db="EMBL/GenBank/DDBJ databases">
        <authorList>
            <person name="Wang Y."/>
            <person name="White M."/>
            <person name="Kvist S."/>
            <person name="Moncalvo J.-M."/>
        </authorList>
    </citation>
    <scope>NUCLEOTIDE SEQUENCE [LARGE SCALE GENOMIC DNA]</scope>
    <source>
        <strain evidence="2">ID-206-W2</strain>
    </source>
</reference>
<accession>A0A1R1YQS6</accession>
<dbReference type="AlphaFoldDB" id="A0A1R1YQS6"/>
<proteinExistence type="predicted"/>
<dbReference type="Proteomes" id="UP000187429">
    <property type="component" value="Unassembled WGS sequence"/>
</dbReference>
<dbReference type="OrthoDB" id="2717295at2759"/>
<dbReference type="PANTHER" id="PTHR19446">
    <property type="entry name" value="REVERSE TRANSCRIPTASES"/>
    <property type="match status" value="1"/>
</dbReference>
<dbReference type="EMBL" id="LSSM01000335">
    <property type="protein sequence ID" value="OMJ29259.1"/>
    <property type="molecule type" value="Genomic_DNA"/>
</dbReference>
<organism evidence="1 2">
    <name type="scientific">Smittium culicis</name>
    <dbReference type="NCBI Taxonomy" id="133412"/>
    <lineage>
        <taxon>Eukaryota</taxon>
        <taxon>Fungi</taxon>
        <taxon>Fungi incertae sedis</taxon>
        <taxon>Zoopagomycota</taxon>
        <taxon>Kickxellomycotina</taxon>
        <taxon>Harpellomycetes</taxon>
        <taxon>Harpellales</taxon>
        <taxon>Legeriomycetaceae</taxon>
        <taxon>Smittium</taxon>
    </lineage>
</organism>
<protein>
    <submittedName>
        <fullName evidence="1">Transposon TX1 uncharacterized</fullName>
    </submittedName>
</protein>
<evidence type="ECO:0000313" key="2">
    <source>
        <dbReference type="Proteomes" id="UP000187429"/>
    </source>
</evidence>
<comment type="caution">
    <text evidence="1">The sequence shown here is derived from an EMBL/GenBank/DDBJ whole genome shotgun (WGS) entry which is preliminary data.</text>
</comment>
<gene>
    <name evidence="1" type="ORF">AYI69_g1244</name>
</gene>
<evidence type="ECO:0000313" key="1">
    <source>
        <dbReference type="EMBL" id="OMJ29259.1"/>
    </source>
</evidence>
<keyword evidence="2" id="KW-1185">Reference proteome</keyword>
<name>A0A1R1YQS6_9FUNG</name>
<sequence length="252" mass="28261">MGNNSAGVFTECDTPFFWAEICYALKSTPNNKSPGYDGIPIEAWKRVHEIEPTSPFVKVLFRLIKEIWDTESIPEQLDPSVVVTIPKKGDMREPNNYRGISLISTLSKVVSKIIARRLYGIKGVKVPGVEEEILGLLFADDAVVLAESPAELQIALEKLPAWSKWEMQINQKKRGVMGINGNTGMIFNVLGKPLNQVPDTEEQPRECKEGLTLNVLLSDEEGYPNGNASLTHKNCVDPNTVLRWRNFWDVNH</sequence>